<reference evidence="3" key="1">
    <citation type="submission" date="2021-02" db="EMBL/GenBank/DDBJ databases">
        <authorList>
            <person name="Nowell W R."/>
        </authorList>
    </citation>
    <scope>NUCLEOTIDE SEQUENCE</scope>
</reference>
<feature type="signal peptide" evidence="2">
    <location>
        <begin position="1"/>
        <end position="32"/>
    </location>
</feature>
<keyword evidence="1" id="KW-0812">Transmembrane</keyword>
<evidence type="ECO:0000256" key="2">
    <source>
        <dbReference type="SAM" id="SignalP"/>
    </source>
</evidence>
<comment type="caution">
    <text evidence="3">The sequence shown here is derived from an EMBL/GenBank/DDBJ whole genome shotgun (WGS) entry which is preliminary data.</text>
</comment>
<keyword evidence="1" id="KW-1133">Transmembrane helix</keyword>
<feature type="chain" id="PRO_5032507246" evidence="2">
    <location>
        <begin position="33"/>
        <end position="218"/>
    </location>
</feature>
<protein>
    <submittedName>
        <fullName evidence="3">Uncharacterized protein</fullName>
    </submittedName>
</protein>
<dbReference type="Proteomes" id="UP000663852">
    <property type="component" value="Unassembled WGS sequence"/>
</dbReference>
<organism evidence="3 4">
    <name type="scientific">Adineta ricciae</name>
    <name type="common">Rotifer</name>
    <dbReference type="NCBI Taxonomy" id="249248"/>
    <lineage>
        <taxon>Eukaryota</taxon>
        <taxon>Metazoa</taxon>
        <taxon>Spiralia</taxon>
        <taxon>Gnathifera</taxon>
        <taxon>Rotifera</taxon>
        <taxon>Eurotatoria</taxon>
        <taxon>Bdelloidea</taxon>
        <taxon>Adinetida</taxon>
        <taxon>Adinetidae</taxon>
        <taxon>Adineta</taxon>
    </lineage>
</organism>
<feature type="transmembrane region" description="Helical" evidence="1">
    <location>
        <begin position="96"/>
        <end position="117"/>
    </location>
</feature>
<evidence type="ECO:0000313" key="3">
    <source>
        <dbReference type="EMBL" id="CAF1004341.1"/>
    </source>
</evidence>
<dbReference type="OrthoDB" id="10045583at2759"/>
<dbReference type="AlphaFoldDB" id="A0A814H3D2"/>
<dbReference type="EMBL" id="CAJNOJ010000063">
    <property type="protein sequence ID" value="CAF1004341.1"/>
    <property type="molecule type" value="Genomic_DNA"/>
</dbReference>
<accession>A0A814H3D2</accession>
<keyword evidence="2" id="KW-0732">Signal</keyword>
<evidence type="ECO:0000313" key="4">
    <source>
        <dbReference type="Proteomes" id="UP000663852"/>
    </source>
</evidence>
<proteinExistence type="predicted"/>
<gene>
    <name evidence="3" type="ORF">EDS130_LOCUS15047</name>
</gene>
<keyword evidence="1" id="KW-0472">Membrane</keyword>
<evidence type="ECO:0000256" key="1">
    <source>
        <dbReference type="SAM" id="Phobius"/>
    </source>
</evidence>
<sequence>MNHFYITTRVKQKMQFFKNLFAVSFLFVSCFAQNETPSTALGETTTANPLTIKPCPGGQIDAPNCTKCLINFEQKNNQCFEIKNNVEPPRRTGRTVLLIFLACLLTIVLLVAMLIVYTRLNHQHRRHISSNPSDFSENANNRFSNLLRSIGLNKRSRFNFFSISNNNSSLGQYRQPDASNAHLSENPDEALLFDDPYADGGFQNSASNPYRSLTLAVT</sequence>
<name>A0A814H3D2_ADIRI</name>